<evidence type="ECO:0000256" key="1">
    <source>
        <dbReference type="ARBA" id="ARBA00004196"/>
    </source>
</evidence>
<comment type="subcellular location">
    <subcellularLocation>
        <location evidence="1">Cell envelope</location>
    </subcellularLocation>
</comment>
<dbReference type="InterPro" id="IPR011889">
    <property type="entry name" value="Liste_lipo_26"/>
</dbReference>
<evidence type="ECO:0000313" key="4">
    <source>
        <dbReference type="Proteomes" id="UP001232750"/>
    </source>
</evidence>
<reference evidence="3 4" key="1">
    <citation type="submission" date="2023-05" db="EMBL/GenBank/DDBJ databases">
        <title>Gordonibacter KGMB12511T sp. nov., isolated from faeces of healthy Korean.</title>
        <authorList>
            <person name="Kim H.S."/>
            <person name="Kim J.-S."/>
            <person name="Suh M.K."/>
            <person name="Eom M.K."/>
            <person name="Do H.E."/>
            <person name="Lee J.-S."/>
        </authorList>
    </citation>
    <scope>NUCLEOTIDE SEQUENCE [LARGE SCALE GENOMIC DNA]</scope>
    <source>
        <strain evidence="3 4">KGMB12511</strain>
    </source>
</reference>
<dbReference type="NCBIfam" id="TIGR02167">
    <property type="entry name" value="Liste_lipo_26"/>
    <property type="match status" value="13"/>
</dbReference>
<dbReference type="SUPFAM" id="SSF52047">
    <property type="entry name" value="RNI-like"/>
    <property type="match status" value="1"/>
</dbReference>
<evidence type="ECO:0000256" key="2">
    <source>
        <dbReference type="SAM" id="MobiDB-lite"/>
    </source>
</evidence>
<dbReference type="Pfam" id="PF13306">
    <property type="entry name" value="LRR_5"/>
    <property type="match status" value="4"/>
</dbReference>
<feature type="compositionally biased region" description="Polar residues" evidence="2">
    <location>
        <begin position="1"/>
        <end position="38"/>
    </location>
</feature>
<dbReference type="SUPFAM" id="SSF52058">
    <property type="entry name" value="L domain-like"/>
    <property type="match status" value="2"/>
</dbReference>
<dbReference type="Gene3D" id="3.80.10.10">
    <property type="entry name" value="Ribonuclease Inhibitor"/>
    <property type="match status" value="8"/>
</dbReference>
<dbReference type="InterPro" id="IPR053139">
    <property type="entry name" value="Surface_bspA-like"/>
</dbReference>
<gene>
    <name evidence="3" type="ORF">QNJ86_12060</name>
</gene>
<evidence type="ECO:0000313" key="3">
    <source>
        <dbReference type="EMBL" id="MDJ1651538.1"/>
    </source>
</evidence>
<dbReference type="PANTHER" id="PTHR45661">
    <property type="entry name" value="SURFACE ANTIGEN"/>
    <property type="match status" value="1"/>
</dbReference>
<proteinExistence type="predicted"/>
<dbReference type="InterPro" id="IPR005046">
    <property type="entry name" value="DUF285"/>
</dbReference>
<sequence length="2249" mass="241664">MSGDASQFSQQVPLDQLSSNDNQNENSPVQDAGSTGVSGQVAGTVPLPEGASESIASIVADGLVFEIETTANTAKLVGTAVTLPKGDLSIPASVTSGSTTYEVTSIAKEAFAKCPELTSISLPATLREVDSDAVAGCSSLKSITVSSKNEAFSASDGMLFTKDYSHLLLIPEGKEGAATIPGQTTYVPAQAFSRCLSSSLSAGDGSAEFKTLNGMLFTKDLKTLVVCPPKVGTAVVLPTETETIGEYALAGCKNLTSITALGNVLEIDSTAFVDDVKATAVVALPAGEDYDVRKAVWEAAGFQHFAEPAEPGATTRPEAEAEDASDFVFTLLDDYTLSVTWEGVEGPAATLEIPASAEINGVSYRVSTIAANAFANRGTLTSVTLPATVTSIGGAAFAGCANLTSIQLPDTLRELGERAFEATSLADIWLPSSVQSINSRAFASCESLTRIVALGTPQVADDTLAGCANLSLYCPYNADNTYPWNLGLIANNNHFNPYGLTLPQEPLTLEVDQQANLFENALAEVPEACKLSFSYAAKPISVAPDGTATAKAPGTSEVTATLTLNNKELARATRTIEVSAASETYNFPDTNAGTEKPNSSNSETGIAQLSHVMPLATDGQPTDTSDPKEGEWGNCTWVIDEQGCLTISPKLGTDGVLGSVDKSEKNIPWYTQRDLIKSLRIEEGVKGAPDSSRLFWGCVNMETADVSGFDTSDVTIMFNMFRDCSALKSLDLRTFNTSKAEDIAQMFYGASGLTYLNVSSFDTSNVKDMYNLFRGCSSLESIDVSNFDVSNVDLMFDMFYDCASLKSVDVSHFKCTNASSVYGMFYNCSSLTSLDLSSLDISSVANIGGLFYGCSNLQTLILPETSTAGATSMASMFLGCSSLTELDLSRLNTSNVQLMSNMFNGCSSLKEIDVSGFDTRNVTSMYGMFLGCSSLKRLDLSSFNTPNLQYMGYIFSKCSNLESIDVSGLNTSRVEDMYWTFDGCSKLTSIDVSNFSTDSTTSIYAMFQDCSSLVSLDISHFTTPLVINMGSLFNGCSSLHELNISNFNTSSVQFTHKMFNGCASLQSVDLSHFVTTSLTSMFSMFEGCASLTSIDLRSFDTSGVTNMRNVFRNCSNLATLRLPNDFIGPLSTNCTSLFEGCSSLSRLPEGFIVPQSVTAMDYMFKGCQSLVSLSEDFDFPFEAALSSAEPFQAMREGDTARLKTLYQGTNPHILNFDWEGQERTLVTDASGMEDGGIWQVTFKVQSSDEALGFPWETLSVIWSNEAGEIVKPDDPVLDGYIFSGWCIDEECTQPFDFSKPLTESKTLYGTWLTHGGRGTVEGALPVQPDTGEAWWHIAVDGTLSICGDGVIANFGWTWENGAPDAQYNLQYWGPHRGDVKRIAMAPTVGVAESMDFWFAHMPQLTDASRFFVPTTGVTSLGNLFVSCSLLEKLPEPFIIPDTVTAVDHAFNYCNKLSSLPAGFSLPDGVNSAAYVFARTGLTSIPEGFSAPRDLINGEGMFAECGSLKAVPTSFNLTTCTKVENLSFLFFSCHALDALPTGFCIPASLKKVTNMFFDCGRLRSLPASMKLNSLSAEALQKANTMFSFYDQAKPSSPVKTYYAGNPSDMMDAAFWSSQSRELVTSLSGEFAVTLMVSQESGAFQEWKTLPVAANAAMAEPVAPERQGFVFLGWFTSEKGDVKFDFSQPITANTTLYGLYQKASGLLPTTGTAGNHDASWELTDDGTLKIHCTEGAVIDDFGWTWNNDVMNVLPMEHWGTLRDRVKRVQMDASVRATSMAFWFAGMSSLVDATGMFIPEGVNSVESLFANCINLTDLPTNLVIPGTAKTALKMFSHCESIAALPSQLKVMDGVECVSYMFDNMASLTTLPAGFTLPDSVTDVSGLLHVCPNFKSLPAGFNIPPNVMDIASMFYECRSLEALPVGFRIPPNCLNAQAAFYCCNSLKYLPNGFTIPSSLTNIVDMFTQCNELMVLPASIDLTAISDEAKAGLDSAFVCSDPVTNQPLSYSVTTYYAGDPSHILDQTYWDSQYRTLVTDPADLPEGVNIVSLKTKLAGEQGWTDYASLLSTSEKKVIDPGVPDKFGYSFGGWYTDETFQEMFNFETGIIEQPTTLYGVFTLQVDLDVPLSAKVEVDSSGKVTPGEFDIVSNTPQKLRVSQVSSQKANGAAVLFPVEGDSAKVSLDIKLGNKTMTLPIENGSDEYIVTLAAASSGKPSVLDGSIGLNLNGAQLDYQPGEDITSLTKLTWTIEVAG</sequence>
<dbReference type="InterPro" id="IPR032675">
    <property type="entry name" value="LRR_dom_sf"/>
</dbReference>
<dbReference type="Pfam" id="PF09479">
    <property type="entry name" value="Flg_new"/>
    <property type="match status" value="3"/>
</dbReference>
<accession>A0ABT7DPS7</accession>
<comment type="caution">
    <text evidence="3">The sequence shown here is derived from an EMBL/GenBank/DDBJ whole genome shotgun (WGS) entry which is preliminary data.</text>
</comment>
<dbReference type="InterPro" id="IPR013378">
    <property type="entry name" value="InlB-like_B-rpt"/>
</dbReference>
<dbReference type="RefSeq" id="WP_283832886.1">
    <property type="nucleotide sequence ID" value="NZ_JASJEU010000024.1"/>
</dbReference>
<protein>
    <submittedName>
        <fullName evidence="3">BspA family leucine-rich repeat surface protein</fullName>
    </submittedName>
</protein>
<dbReference type="EMBL" id="JASJEU010000024">
    <property type="protein sequence ID" value="MDJ1651538.1"/>
    <property type="molecule type" value="Genomic_DNA"/>
</dbReference>
<dbReference type="Gene3D" id="2.60.40.4270">
    <property type="entry name" value="Listeria-Bacteroides repeat domain"/>
    <property type="match status" value="3"/>
</dbReference>
<keyword evidence="4" id="KW-1185">Reference proteome</keyword>
<organism evidence="3 4">
    <name type="scientific">Gordonibacter faecis</name>
    <dbReference type="NCBI Taxonomy" id="3047475"/>
    <lineage>
        <taxon>Bacteria</taxon>
        <taxon>Bacillati</taxon>
        <taxon>Actinomycetota</taxon>
        <taxon>Coriobacteriia</taxon>
        <taxon>Eggerthellales</taxon>
        <taxon>Eggerthellaceae</taxon>
        <taxon>Gordonibacter</taxon>
    </lineage>
</organism>
<name>A0ABT7DPS7_9ACTN</name>
<dbReference type="Pfam" id="PF03382">
    <property type="entry name" value="DUF285"/>
    <property type="match status" value="4"/>
</dbReference>
<feature type="region of interest" description="Disordered" evidence="2">
    <location>
        <begin position="1"/>
        <end position="45"/>
    </location>
</feature>
<dbReference type="PANTHER" id="PTHR45661:SF3">
    <property type="entry name" value="IG-LIKE DOMAIN-CONTAINING PROTEIN"/>
    <property type="match status" value="1"/>
</dbReference>
<dbReference type="InterPro" id="IPR042229">
    <property type="entry name" value="Listeria/Bacterioides_rpt_sf"/>
</dbReference>
<dbReference type="InterPro" id="IPR026906">
    <property type="entry name" value="LRR_5"/>
</dbReference>
<dbReference type="Proteomes" id="UP001232750">
    <property type="component" value="Unassembled WGS sequence"/>
</dbReference>